<evidence type="ECO:0000256" key="4">
    <source>
        <dbReference type="ARBA" id="ARBA00023004"/>
    </source>
</evidence>
<dbReference type="NCBIfam" id="TIGR04085">
    <property type="entry name" value="rSAM_more_4Fe4S"/>
    <property type="match status" value="1"/>
</dbReference>
<keyword evidence="5" id="KW-0411">Iron-sulfur</keyword>
<evidence type="ECO:0000256" key="5">
    <source>
        <dbReference type="ARBA" id="ARBA00023014"/>
    </source>
</evidence>
<evidence type="ECO:0000256" key="3">
    <source>
        <dbReference type="ARBA" id="ARBA00022723"/>
    </source>
</evidence>
<evidence type="ECO:0000313" key="8">
    <source>
        <dbReference type="EMBL" id="NIK74625.1"/>
    </source>
</evidence>
<evidence type="ECO:0000256" key="2">
    <source>
        <dbReference type="ARBA" id="ARBA00022691"/>
    </source>
</evidence>
<dbReference type="PANTHER" id="PTHR43273">
    <property type="entry name" value="ANAEROBIC SULFATASE-MATURATING ENZYME HOMOLOG ASLB-RELATED"/>
    <property type="match status" value="1"/>
</dbReference>
<protein>
    <recommendedName>
        <fullName evidence="7">Radical SAM core domain-containing protein</fullName>
    </recommendedName>
</protein>
<sequence length="439" mass="50433">MKLSRYNNIVPYKSKYALFNAFSKKVIFIEPLLKDLLESAAHHGVEELAQVHPQFYDYLCRHEFIIDDSVDELERLKEKVWAIDNATHTFQLIINPTMNCNFKCWYCYETHIKNSRLSEEGVARMLRFIQRTVEQNPDLRHFIISFFGGEPLLYFERNVKPLISEAKRLLQEAGVSLSLHFTTNGYLINEAMIDFFLKEGLLPSFQITLDGDEQTHNRVRYVNEKKGSYREIVHNIKQLAIAGLGVSVRINYTAANIASVKQVPYDFAELPAEAKSHISFSFHRVWQDTEGDVKEEVAAAMEVVRAAGFPAIEQSAVDAVEASCYADKRQSAVINYNGDVYKCTARDFKPENRVGYLAETGEIVWEDDHLEKRMNIKFRNRPCLSCRIQPLCNGGCSQQAIEHVGEDYCVYNGDEREKDYVVIQHIERILLAQTHKAVG</sequence>
<dbReference type="SFLD" id="SFLDG01067">
    <property type="entry name" value="SPASM/twitch_domain_containing"/>
    <property type="match status" value="1"/>
</dbReference>
<proteinExistence type="inferred from homology"/>
<reference evidence="8 9" key="1">
    <citation type="submission" date="2020-03" db="EMBL/GenBank/DDBJ databases">
        <title>Genomic Encyclopedia of Type Strains, Phase IV (KMG-IV): sequencing the most valuable type-strain genomes for metagenomic binning, comparative biology and taxonomic classification.</title>
        <authorList>
            <person name="Goeker M."/>
        </authorList>
    </citation>
    <scope>NUCLEOTIDE SEQUENCE [LARGE SCALE GENOMIC DNA]</scope>
    <source>
        <strain evidence="8 9">DSM 5718</strain>
    </source>
</reference>
<comment type="cofactor">
    <cofactor evidence="1">
        <name>[4Fe-4S] cluster</name>
        <dbReference type="ChEBI" id="CHEBI:49883"/>
    </cofactor>
</comment>
<evidence type="ECO:0000256" key="1">
    <source>
        <dbReference type="ARBA" id="ARBA00001966"/>
    </source>
</evidence>
<accession>A0A846MT47</accession>
<dbReference type="Pfam" id="PF04055">
    <property type="entry name" value="Radical_SAM"/>
    <property type="match status" value="1"/>
</dbReference>
<dbReference type="InterPro" id="IPR007197">
    <property type="entry name" value="rSAM"/>
</dbReference>
<keyword evidence="2" id="KW-0949">S-adenosyl-L-methionine</keyword>
<dbReference type="Gene3D" id="3.20.20.70">
    <property type="entry name" value="Aldolase class I"/>
    <property type="match status" value="1"/>
</dbReference>
<dbReference type="InterPro" id="IPR058240">
    <property type="entry name" value="rSAM_sf"/>
</dbReference>
<keyword evidence="9" id="KW-1185">Reference proteome</keyword>
<comment type="caution">
    <text evidence="8">The sequence shown here is derived from an EMBL/GenBank/DDBJ whole genome shotgun (WGS) entry which is preliminary data.</text>
</comment>
<feature type="domain" description="Radical SAM core" evidence="7">
    <location>
        <begin position="83"/>
        <end position="310"/>
    </location>
</feature>
<dbReference type="CDD" id="cd01335">
    <property type="entry name" value="Radical_SAM"/>
    <property type="match status" value="1"/>
</dbReference>
<dbReference type="SUPFAM" id="SSF102114">
    <property type="entry name" value="Radical SAM enzymes"/>
    <property type="match status" value="1"/>
</dbReference>
<dbReference type="RefSeq" id="WP_166920579.1">
    <property type="nucleotide sequence ID" value="NZ_JAASRN010000004.1"/>
</dbReference>
<dbReference type="Proteomes" id="UP000537126">
    <property type="component" value="Unassembled WGS sequence"/>
</dbReference>
<name>A0A846MT47_9BACT</name>
<dbReference type="InterPro" id="IPR023867">
    <property type="entry name" value="Sulphatase_maturase_rSAM"/>
</dbReference>
<gene>
    <name evidence="8" type="ORF">FHS56_002154</name>
</gene>
<comment type="similarity">
    <text evidence="6">Belongs to the radical SAM superfamily. Anaerobic sulfatase-maturating enzyme family.</text>
</comment>
<evidence type="ECO:0000256" key="6">
    <source>
        <dbReference type="ARBA" id="ARBA00023601"/>
    </source>
</evidence>
<dbReference type="GO" id="GO:0046872">
    <property type="term" value="F:metal ion binding"/>
    <property type="evidence" value="ECO:0007669"/>
    <property type="project" value="UniProtKB-KW"/>
</dbReference>
<dbReference type="GO" id="GO:0051536">
    <property type="term" value="F:iron-sulfur cluster binding"/>
    <property type="evidence" value="ECO:0007669"/>
    <property type="project" value="UniProtKB-KW"/>
</dbReference>
<dbReference type="AlphaFoldDB" id="A0A846MT47"/>
<dbReference type="PROSITE" id="PS51918">
    <property type="entry name" value="RADICAL_SAM"/>
    <property type="match status" value="1"/>
</dbReference>
<evidence type="ECO:0000259" key="7">
    <source>
        <dbReference type="PROSITE" id="PS51918"/>
    </source>
</evidence>
<dbReference type="GO" id="GO:0016491">
    <property type="term" value="F:oxidoreductase activity"/>
    <property type="evidence" value="ECO:0007669"/>
    <property type="project" value="InterPro"/>
</dbReference>
<dbReference type="Pfam" id="PF13186">
    <property type="entry name" value="SPASM"/>
    <property type="match status" value="1"/>
</dbReference>
<dbReference type="EMBL" id="JAASRN010000004">
    <property type="protein sequence ID" value="NIK74625.1"/>
    <property type="molecule type" value="Genomic_DNA"/>
</dbReference>
<dbReference type="UniPathway" id="UPA00782"/>
<evidence type="ECO:0000313" key="9">
    <source>
        <dbReference type="Proteomes" id="UP000537126"/>
    </source>
</evidence>
<dbReference type="PANTHER" id="PTHR43273:SF3">
    <property type="entry name" value="ANAEROBIC SULFATASE-MATURATING ENZYME HOMOLOG ASLB-RELATED"/>
    <property type="match status" value="1"/>
</dbReference>
<dbReference type="InterPro" id="IPR023885">
    <property type="entry name" value="4Fe4S-binding_SPASM_dom"/>
</dbReference>
<dbReference type="InterPro" id="IPR013785">
    <property type="entry name" value="Aldolase_TIM"/>
</dbReference>
<keyword evidence="3" id="KW-0479">Metal-binding</keyword>
<keyword evidence="4" id="KW-0408">Iron</keyword>
<dbReference type="SFLD" id="SFLDS00029">
    <property type="entry name" value="Radical_SAM"/>
    <property type="match status" value="1"/>
</dbReference>
<organism evidence="8 9">
    <name type="scientific">Thermonema lapsum</name>
    <dbReference type="NCBI Taxonomy" id="28195"/>
    <lineage>
        <taxon>Bacteria</taxon>
        <taxon>Pseudomonadati</taxon>
        <taxon>Bacteroidota</taxon>
        <taxon>Cytophagia</taxon>
        <taxon>Cytophagales</taxon>
        <taxon>Thermonemataceae</taxon>
        <taxon>Thermonema</taxon>
    </lineage>
</organism>